<dbReference type="STRING" id="1742972.COMA1_40169"/>
<evidence type="ECO:0000313" key="4">
    <source>
        <dbReference type="Proteomes" id="UP000199032"/>
    </source>
</evidence>
<dbReference type="PROSITE" id="PS50894">
    <property type="entry name" value="HPT"/>
    <property type="match status" value="1"/>
</dbReference>
<dbReference type="AlphaFoldDB" id="A0A0S4LNN8"/>
<dbReference type="SUPFAM" id="SSF47226">
    <property type="entry name" value="Histidine-containing phosphotransfer domain, HPT domain"/>
    <property type="match status" value="1"/>
</dbReference>
<reference evidence="3 4" key="1">
    <citation type="submission" date="2015-10" db="EMBL/GenBank/DDBJ databases">
        <authorList>
            <person name="Gilbert D.G."/>
        </authorList>
    </citation>
    <scope>NUCLEOTIDE SEQUENCE [LARGE SCALE GENOMIC DNA]</scope>
    <source>
        <strain evidence="3">COMA1</strain>
    </source>
</reference>
<gene>
    <name evidence="3" type="ORF">COMA1_40169</name>
</gene>
<keyword evidence="4" id="KW-1185">Reference proteome</keyword>
<proteinExistence type="predicted"/>
<dbReference type="Proteomes" id="UP000199032">
    <property type="component" value="Unassembled WGS sequence"/>
</dbReference>
<dbReference type="Pfam" id="PF01627">
    <property type="entry name" value="Hpt"/>
    <property type="match status" value="1"/>
</dbReference>
<name>A0A0S4LNN8_9BACT</name>
<evidence type="ECO:0000256" key="1">
    <source>
        <dbReference type="PROSITE-ProRule" id="PRU00110"/>
    </source>
</evidence>
<dbReference type="EMBL" id="CZQA01000010">
    <property type="protein sequence ID" value="CUS37636.1"/>
    <property type="molecule type" value="Genomic_DNA"/>
</dbReference>
<dbReference type="GO" id="GO:0000160">
    <property type="term" value="P:phosphorelay signal transduction system"/>
    <property type="evidence" value="ECO:0007669"/>
    <property type="project" value="InterPro"/>
</dbReference>
<dbReference type="InterPro" id="IPR036641">
    <property type="entry name" value="HPT_dom_sf"/>
</dbReference>
<dbReference type="InterPro" id="IPR008207">
    <property type="entry name" value="Sig_transdc_His_kin_Hpt_dom"/>
</dbReference>
<evidence type="ECO:0000259" key="2">
    <source>
        <dbReference type="PROSITE" id="PS50894"/>
    </source>
</evidence>
<feature type="domain" description="HPt" evidence="2">
    <location>
        <begin position="20"/>
        <end position="111"/>
    </location>
</feature>
<accession>A0A0S4LNN8</accession>
<dbReference type="Gene3D" id="1.20.120.160">
    <property type="entry name" value="HPT domain"/>
    <property type="match status" value="1"/>
</dbReference>
<protein>
    <recommendedName>
        <fullName evidence="2">HPt domain-containing protein</fullName>
    </recommendedName>
</protein>
<feature type="modified residue" description="Phosphohistidine" evidence="1">
    <location>
        <position position="59"/>
    </location>
</feature>
<dbReference type="RefSeq" id="WP_218055404.1">
    <property type="nucleotide sequence ID" value="NZ_CZQA01000010.1"/>
</dbReference>
<organism evidence="3 4">
    <name type="scientific">Candidatus Nitrospira nitrosa</name>
    <dbReference type="NCBI Taxonomy" id="1742972"/>
    <lineage>
        <taxon>Bacteria</taxon>
        <taxon>Pseudomonadati</taxon>
        <taxon>Nitrospirota</taxon>
        <taxon>Nitrospiria</taxon>
        <taxon>Nitrospirales</taxon>
        <taxon>Nitrospiraceae</taxon>
        <taxon>Nitrospira</taxon>
    </lineage>
</organism>
<sequence length="111" mass="12311">MSDPSLNTPSMTEPPEIVHVDASFEPLIPRFMVNRKKEIVTMRQALTEQDFETVRSVAHGMKGVGGSYGFDRVTELAAMIEQAAKSADASSITQHLHTLESYLNNIQIAYD</sequence>
<keyword evidence="1" id="KW-0597">Phosphoprotein</keyword>
<dbReference type="GO" id="GO:0004672">
    <property type="term" value="F:protein kinase activity"/>
    <property type="evidence" value="ECO:0007669"/>
    <property type="project" value="UniProtKB-ARBA"/>
</dbReference>
<evidence type="ECO:0000313" key="3">
    <source>
        <dbReference type="EMBL" id="CUS37636.1"/>
    </source>
</evidence>